<feature type="domain" description="Alpha/beta hydrolase fold-3" evidence="2">
    <location>
        <begin position="78"/>
        <end position="275"/>
    </location>
</feature>
<evidence type="ECO:0000256" key="1">
    <source>
        <dbReference type="ARBA" id="ARBA00022801"/>
    </source>
</evidence>
<dbReference type="Pfam" id="PF07859">
    <property type="entry name" value="Abhydrolase_3"/>
    <property type="match status" value="1"/>
</dbReference>
<dbReference type="Gene3D" id="3.40.50.1820">
    <property type="entry name" value="alpha/beta hydrolase"/>
    <property type="match status" value="1"/>
</dbReference>
<evidence type="ECO:0000313" key="4">
    <source>
        <dbReference type="Proteomes" id="UP001595767"/>
    </source>
</evidence>
<reference evidence="4" key="1">
    <citation type="journal article" date="2019" name="Int. J. Syst. Evol. Microbiol.">
        <title>The Global Catalogue of Microorganisms (GCM) 10K type strain sequencing project: providing services to taxonomists for standard genome sequencing and annotation.</title>
        <authorList>
            <consortium name="The Broad Institute Genomics Platform"/>
            <consortium name="The Broad Institute Genome Sequencing Center for Infectious Disease"/>
            <person name="Wu L."/>
            <person name="Ma J."/>
        </authorList>
    </citation>
    <scope>NUCLEOTIDE SEQUENCE [LARGE SCALE GENOMIC DNA]</scope>
    <source>
        <strain evidence="4">CGMCC 4.7204</strain>
    </source>
</reference>
<evidence type="ECO:0000313" key="3">
    <source>
        <dbReference type="EMBL" id="MFC4127284.1"/>
    </source>
</evidence>
<organism evidence="3 4">
    <name type="scientific">Nocardia rhizosphaerae</name>
    <dbReference type="NCBI Taxonomy" id="1691571"/>
    <lineage>
        <taxon>Bacteria</taxon>
        <taxon>Bacillati</taxon>
        <taxon>Actinomycetota</taxon>
        <taxon>Actinomycetes</taxon>
        <taxon>Mycobacteriales</taxon>
        <taxon>Nocardiaceae</taxon>
        <taxon>Nocardia</taxon>
    </lineage>
</organism>
<accession>A0ABV8LA63</accession>
<dbReference type="SUPFAM" id="SSF53474">
    <property type="entry name" value="alpha/beta-Hydrolases"/>
    <property type="match status" value="1"/>
</dbReference>
<protein>
    <submittedName>
        <fullName evidence="3">Alpha/beta hydrolase fold domain-containing protein</fullName>
    </submittedName>
</protein>
<gene>
    <name evidence="3" type="ORF">ACFOW8_20340</name>
</gene>
<dbReference type="Proteomes" id="UP001595767">
    <property type="component" value="Unassembled WGS sequence"/>
</dbReference>
<sequence length="316" mass="33654">MTSVMSRVVIPRFLRLTRANRAYIDADAARARVVERSVRPLDYGPPRRLRGVAVSVVVTDGWPVYTLRPVDRASRGGLVYAHGGGWVGEIAPQHWQLAARLAAQVGLTVTVPIYPLIPSGTAAQVIPRVAQLVTASRANHGPTFLAGDSAGGQIALSTALHLRDTGQQAPPRTVLIAPALDLTLENPQIELVQPRDPWLGKPGGLVFGALWSGELSMRDPMVSPLFGDFTGLGPLTVFTGTDDILNPDARLLLGKARAAGVEVDFHEGHGLVHVYPLTPSREGAAARRHIVTALRADLRRSLSAGRGDGSAGWSAE</sequence>
<name>A0ABV8LA63_9NOCA</name>
<comment type="caution">
    <text evidence="3">The sequence shown here is derived from an EMBL/GenBank/DDBJ whole genome shotgun (WGS) entry which is preliminary data.</text>
</comment>
<dbReference type="InterPro" id="IPR029058">
    <property type="entry name" value="AB_hydrolase_fold"/>
</dbReference>
<keyword evidence="1 3" id="KW-0378">Hydrolase</keyword>
<dbReference type="RefSeq" id="WP_378552578.1">
    <property type="nucleotide sequence ID" value="NZ_JBHSBA010000014.1"/>
</dbReference>
<evidence type="ECO:0000259" key="2">
    <source>
        <dbReference type="Pfam" id="PF07859"/>
    </source>
</evidence>
<dbReference type="InterPro" id="IPR013094">
    <property type="entry name" value="AB_hydrolase_3"/>
</dbReference>
<dbReference type="GO" id="GO:0016787">
    <property type="term" value="F:hydrolase activity"/>
    <property type="evidence" value="ECO:0007669"/>
    <property type="project" value="UniProtKB-KW"/>
</dbReference>
<dbReference type="EMBL" id="JBHSBA010000014">
    <property type="protein sequence ID" value="MFC4127284.1"/>
    <property type="molecule type" value="Genomic_DNA"/>
</dbReference>
<dbReference type="InterPro" id="IPR050300">
    <property type="entry name" value="GDXG_lipolytic_enzyme"/>
</dbReference>
<dbReference type="PANTHER" id="PTHR48081:SF8">
    <property type="entry name" value="ALPHA_BETA HYDROLASE FOLD-3 DOMAIN-CONTAINING PROTEIN-RELATED"/>
    <property type="match status" value="1"/>
</dbReference>
<dbReference type="PANTHER" id="PTHR48081">
    <property type="entry name" value="AB HYDROLASE SUPERFAMILY PROTEIN C4A8.06C"/>
    <property type="match status" value="1"/>
</dbReference>
<keyword evidence="4" id="KW-1185">Reference proteome</keyword>
<proteinExistence type="predicted"/>